<dbReference type="EMBL" id="JADIKJ010000010">
    <property type="protein sequence ID" value="MFK2900642.1"/>
    <property type="molecule type" value="Genomic_DNA"/>
</dbReference>
<sequence>MSRIQGSLARKLALAGLIAAGTISSAFAQTSALSSGLGQSWPNAADVSASPQWHVYVFTLHGIKYVQINDLNGTVHAAIGTAAGTVIVLPVGVDAGNVTTSQVLTNTAATIVYSDGTVSISAMPQSDGSTAFNAATNSQCNISSCGGGRGN</sequence>
<name>A0ABW8JHR1_9GAMM</name>
<organism evidence="2 3">
    <name type="scientific">Dyella jejuensis</name>
    <dbReference type="NCBI Taxonomy" id="1432009"/>
    <lineage>
        <taxon>Bacteria</taxon>
        <taxon>Pseudomonadati</taxon>
        <taxon>Pseudomonadota</taxon>
        <taxon>Gammaproteobacteria</taxon>
        <taxon>Lysobacterales</taxon>
        <taxon>Rhodanobacteraceae</taxon>
        <taxon>Dyella</taxon>
    </lineage>
</organism>
<evidence type="ECO:0000313" key="3">
    <source>
        <dbReference type="Proteomes" id="UP001620461"/>
    </source>
</evidence>
<keyword evidence="1" id="KW-0732">Signal</keyword>
<protein>
    <submittedName>
        <fullName evidence="2">Uncharacterized protein</fullName>
    </submittedName>
</protein>
<dbReference type="RefSeq" id="WP_404547125.1">
    <property type="nucleotide sequence ID" value="NZ_JADIKJ010000010.1"/>
</dbReference>
<comment type="caution">
    <text evidence="2">The sequence shown here is derived from an EMBL/GenBank/DDBJ whole genome shotgun (WGS) entry which is preliminary data.</text>
</comment>
<reference evidence="2 3" key="1">
    <citation type="submission" date="2020-10" db="EMBL/GenBank/DDBJ databases">
        <title>Phylogeny of dyella-like bacteria.</title>
        <authorList>
            <person name="Fu J."/>
        </authorList>
    </citation>
    <scope>NUCLEOTIDE SEQUENCE [LARGE SCALE GENOMIC DNA]</scope>
    <source>
        <strain evidence="2 3">JP1</strain>
    </source>
</reference>
<keyword evidence="3" id="KW-1185">Reference proteome</keyword>
<evidence type="ECO:0000256" key="1">
    <source>
        <dbReference type="SAM" id="SignalP"/>
    </source>
</evidence>
<feature type="signal peptide" evidence="1">
    <location>
        <begin position="1"/>
        <end position="28"/>
    </location>
</feature>
<feature type="chain" id="PRO_5045656333" evidence="1">
    <location>
        <begin position="29"/>
        <end position="151"/>
    </location>
</feature>
<proteinExistence type="predicted"/>
<dbReference type="Proteomes" id="UP001620461">
    <property type="component" value="Unassembled WGS sequence"/>
</dbReference>
<accession>A0ABW8JHR1</accession>
<evidence type="ECO:0000313" key="2">
    <source>
        <dbReference type="EMBL" id="MFK2900642.1"/>
    </source>
</evidence>
<gene>
    <name evidence="2" type="ORF">ISP15_09865</name>
</gene>